<reference evidence="2 3" key="1">
    <citation type="journal article" date="2022" name="Nat. Plants">
        <title>Genomes of leafy and leafless Platanthera orchids illuminate the evolution of mycoheterotrophy.</title>
        <authorList>
            <person name="Li M.H."/>
            <person name="Liu K.W."/>
            <person name="Li Z."/>
            <person name="Lu H.C."/>
            <person name="Ye Q.L."/>
            <person name="Zhang D."/>
            <person name="Wang J.Y."/>
            <person name="Li Y.F."/>
            <person name="Zhong Z.M."/>
            <person name="Liu X."/>
            <person name="Yu X."/>
            <person name="Liu D.K."/>
            <person name="Tu X.D."/>
            <person name="Liu B."/>
            <person name="Hao Y."/>
            <person name="Liao X.Y."/>
            <person name="Jiang Y.T."/>
            <person name="Sun W.H."/>
            <person name="Chen J."/>
            <person name="Chen Y.Q."/>
            <person name="Ai Y."/>
            <person name="Zhai J.W."/>
            <person name="Wu S.S."/>
            <person name="Zhou Z."/>
            <person name="Hsiao Y.Y."/>
            <person name="Wu W.L."/>
            <person name="Chen Y.Y."/>
            <person name="Lin Y.F."/>
            <person name="Hsu J.L."/>
            <person name="Li C.Y."/>
            <person name="Wang Z.W."/>
            <person name="Zhao X."/>
            <person name="Zhong W.Y."/>
            <person name="Ma X.K."/>
            <person name="Ma L."/>
            <person name="Huang J."/>
            <person name="Chen G.Z."/>
            <person name="Huang M.Z."/>
            <person name="Huang L."/>
            <person name="Peng D.H."/>
            <person name="Luo Y.B."/>
            <person name="Zou S.Q."/>
            <person name="Chen S.P."/>
            <person name="Lan S."/>
            <person name="Tsai W.C."/>
            <person name="Van de Peer Y."/>
            <person name="Liu Z.J."/>
        </authorList>
    </citation>
    <scope>NUCLEOTIDE SEQUENCE [LARGE SCALE GENOMIC DNA]</scope>
    <source>
        <strain evidence="2">Lor287</strain>
    </source>
</reference>
<comment type="caution">
    <text evidence="2">The sequence shown here is derived from an EMBL/GenBank/DDBJ whole genome shotgun (WGS) entry which is preliminary data.</text>
</comment>
<dbReference type="EMBL" id="JBBWWQ010000007">
    <property type="protein sequence ID" value="KAK8942640.1"/>
    <property type="molecule type" value="Genomic_DNA"/>
</dbReference>
<organism evidence="2 3">
    <name type="scientific">Platanthera zijinensis</name>
    <dbReference type="NCBI Taxonomy" id="2320716"/>
    <lineage>
        <taxon>Eukaryota</taxon>
        <taxon>Viridiplantae</taxon>
        <taxon>Streptophyta</taxon>
        <taxon>Embryophyta</taxon>
        <taxon>Tracheophyta</taxon>
        <taxon>Spermatophyta</taxon>
        <taxon>Magnoliopsida</taxon>
        <taxon>Liliopsida</taxon>
        <taxon>Asparagales</taxon>
        <taxon>Orchidaceae</taxon>
        <taxon>Orchidoideae</taxon>
        <taxon>Orchideae</taxon>
        <taxon>Orchidinae</taxon>
        <taxon>Platanthera</taxon>
    </lineage>
</organism>
<feature type="region of interest" description="Disordered" evidence="1">
    <location>
        <begin position="47"/>
        <end position="70"/>
    </location>
</feature>
<sequence>MVGNPGTVPFVWEKSPGQPKKRLTKDPQIKDFVMDRFLPAAQAMVTGSHQRTWRKPPRTPEVYIENSGDQSVKSRLPLDYYYQLSRDQKKEDAEEEDNGDETYGGSHIFSSNGCGLIHKAFLEEPL</sequence>
<dbReference type="AlphaFoldDB" id="A0AAP0BLJ1"/>
<proteinExistence type="predicted"/>
<evidence type="ECO:0000313" key="2">
    <source>
        <dbReference type="EMBL" id="KAK8942640.1"/>
    </source>
</evidence>
<dbReference type="Proteomes" id="UP001418222">
    <property type="component" value="Unassembled WGS sequence"/>
</dbReference>
<gene>
    <name evidence="2" type="ORF">KSP39_PZI008742</name>
</gene>
<keyword evidence="3" id="KW-1185">Reference proteome</keyword>
<dbReference type="Pfam" id="PF05097">
    <property type="entry name" value="DUF688"/>
    <property type="match status" value="2"/>
</dbReference>
<accession>A0AAP0BLJ1</accession>
<protein>
    <submittedName>
        <fullName evidence="2">Uncharacterized protein</fullName>
    </submittedName>
</protein>
<name>A0AAP0BLJ1_9ASPA</name>
<dbReference type="PANTHER" id="PTHR33671">
    <property type="entry name" value="N-METHYLTRANSFERASE, PUTATIVE (DUF688)-RELATED"/>
    <property type="match status" value="1"/>
</dbReference>
<evidence type="ECO:0000256" key="1">
    <source>
        <dbReference type="SAM" id="MobiDB-lite"/>
    </source>
</evidence>
<dbReference type="PANTHER" id="PTHR33671:SF2">
    <property type="entry name" value="N-METHYLTRANSFERASE, PUTATIVE (DUF688)-RELATED"/>
    <property type="match status" value="1"/>
</dbReference>
<feature type="region of interest" description="Disordered" evidence="1">
    <location>
        <begin position="1"/>
        <end position="23"/>
    </location>
</feature>
<evidence type="ECO:0000313" key="3">
    <source>
        <dbReference type="Proteomes" id="UP001418222"/>
    </source>
</evidence>
<dbReference type="InterPro" id="IPR007789">
    <property type="entry name" value="DUF688"/>
</dbReference>
<feature type="region of interest" description="Disordered" evidence="1">
    <location>
        <begin position="86"/>
        <end position="110"/>
    </location>
</feature>